<keyword evidence="1" id="KW-0472">Membrane</keyword>
<evidence type="ECO:0000313" key="3">
    <source>
        <dbReference type="Proteomes" id="UP000266673"/>
    </source>
</evidence>
<dbReference type="AlphaFoldDB" id="A0A397UMG4"/>
<proteinExistence type="predicted"/>
<feature type="transmembrane region" description="Helical" evidence="1">
    <location>
        <begin position="128"/>
        <end position="152"/>
    </location>
</feature>
<sequence length="174" mass="19952">MDSFTKPTKCFFCVPLRAGVIMITILWLVESLGLSSYYLSVLRQNNEYYKNRIFFVYVLLLYAVTVALVSIFGLITIKLIKYLDAYRKRVYLIRLYSILSNIIASVSILLNSLGIISAIYSYEQDKAMWIIINITDIFISAHFAFVIAAYAARHSSTKEHNHSISKSHGIEFLN</sequence>
<reference evidence="2 3" key="1">
    <citation type="submission" date="2018-06" db="EMBL/GenBank/DDBJ databases">
        <title>Comparative genomics reveals the genomic features of Rhizophagus irregularis, R. cerebriforme, R. diaphanum and Gigaspora rosea, and their symbiotic lifestyle signature.</title>
        <authorList>
            <person name="Morin E."/>
            <person name="San Clemente H."/>
            <person name="Chen E.C.H."/>
            <person name="De La Providencia I."/>
            <person name="Hainaut M."/>
            <person name="Kuo A."/>
            <person name="Kohler A."/>
            <person name="Murat C."/>
            <person name="Tang N."/>
            <person name="Roy S."/>
            <person name="Loubradou J."/>
            <person name="Henrissat B."/>
            <person name="Grigoriev I.V."/>
            <person name="Corradi N."/>
            <person name="Roux C."/>
            <person name="Martin F.M."/>
        </authorList>
    </citation>
    <scope>NUCLEOTIDE SEQUENCE [LARGE SCALE GENOMIC DNA]</scope>
    <source>
        <strain evidence="2 3">DAOM 194757</strain>
    </source>
</reference>
<keyword evidence="1" id="KW-1133">Transmembrane helix</keyword>
<name>A0A397UMG4_9GLOM</name>
<gene>
    <name evidence="2" type="ORF">C2G38_358885</name>
</gene>
<feature type="transmembrane region" description="Helical" evidence="1">
    <location>
        <begin position="54"/>
        <end position="77"/>
    </location>
</feature>
<accession>A0A397UMG4</accession>
<protein>
    <submittedName>
        <fullName evidence="2">Uncharacterized protein</fullName>
    </submittedName>
</protein>
<keyword evidence="3" id="KW-1185">Reference proteome</keyword>
<evidence type="ECO:0000313" key="2">
    <source>
        <dbReference type="EMBL" id="RIB08336.1"/>
    </source>
</evidence>
<evidence type="ECO:0000256" key="1">
    <source>
        <dbReference type="SAM" id="Phobius"/>
    </source>
</evidence>
<keyword evidence="1" id="KW-0812">Transmembrane</keyword>
<feature type="transmembrane region" description="Helical" evidence="1">
    <location>
        <begin position="98"/>
        <end position="122"/>
    </location>
</feature>
<organism evidence="2 3">
    <name type="scientific">Gigaspora rosea</name>
    <dbReference type="NCBI Taxonomy" id="44941"/>
    <lineage>
        <taxon>Eukaryota</taxon>
        <taxon>Fungi</taxon>
        <taxon>Fungi incertae sedis</taxon>
        <taxon>Mucoromycota</taxon>
        <taxon>Glomeromycotina</taxon>
        <taxon>Glomeromycetes</taxon>
        <taxon>Diversisporales</taxon>
        <taxon>Gigasporaceae</taxon>
        <taxon>Gigaspora</taxon>
    </lineage>
</organism>
<feature type="transmembrane region" description="Helical" evidence="1">
    <location>
        <begin position="12"/>
        <end position="34"/>
    </location>
</feature>
<dbReference type="OrthoDB" id="7477646at2759"/>
<comment type="caution">
    <text evidence="2">The sequence shown here is derived from an EMBL/GenBank/DDBJ whole genome shotgun (WGS) entry which is preliminary data.</text>
</comment>
<dbReference type="EMBL" id="QKWP01001522">
    <property type="protein sequence ID" value="RIB08336.1"/>
    <property type="molecule type" value="Genomic_DNA"/>
</dbReference>
<dbReference type="Proteomes" id="UP000266673">
    <property type="component" value="Unassembled WGS sequence"/>
</dbReference>